<dbReference type="RefSeq" id="WP_148947500.1">
    <property type="nucleotide sequence ID" value="NZ_VTEH01000011.1"/>
</dbReference>
<proteinExistence type="predicted"/>
<keyword evidence="1" id="KW-1133">Transmembrane helix</keyword>
<keyword evidence="1" id="KW-0812">Transmembrane</keyword>
<dbReference type="EMBL" id="VTEH01000011">
    <property type="protein sequence ID" value="TYR74674.1"/>
    <property type="molecule type" value="Genomic_DNA"/>
</dbReference>
<reference evidence="2 3" key="1">
    <citation type="submission" date="2019-08" db="EMBL/GenBank/DDBJ databases">
        <title>Bacillus genomes from the desert of Cuatro Cienegas, Coahuila.</title>
        <authorList>
            <person name="Olmedo-Alvarez G."/>
        </authorList>
    </citation>
    <scope>NUCLEOTIDE SEQUENCE [LARGE SCALE GENOMIC DNA]</scope>
    <source>
        <strain evidence="2 3">CH40_1T</strain>
    </source>
</reference>
<evidence type="ECO:0000313" key="3">
    <source>
        <dbReference type="Proteomes" id="UP000323317"/>
    </source>
</evidence>
<protein>
    <submittedName>
        <fullName evidence="2">Uncharacterized protein</fullName>
    </submittedName>
</protein>
<dbReference type="AlphaFoldDB" id="A0A5D4KBA8"/>
<organism evidence="2 3">
    <name type="scientific">Rossellomorea vietnamensis</name>
    <dbReference type="NCBI Taxonomy" id="218284"/>
    <lineage>
        <taxon>Bacteria</taxon>
        <taxon>Bacillati</taxon>
        <taxon>Bacillota</taxon>
        <taxon>Bacilli</taxon>
        <taxon>Bacillales</taxon>
        <taxon>Bacillaceae</taxon>
        <taxon>Rossellomorea</taxon>
    </lineage>
</organism>
<evidence type="ECO:0000313" key="2">
    <source>
        <dbReference type="EMBL" id="TYR74674.1"/>
    </source>
</evidence>
<sequence>MNQAVWSAVLIAALLISGIYVFRKRKAAGITGIKTALTSICLYLIAVVNLFAFWFDFIGLISWGLTVVLLIIGAYFTKYLPPPNMEVE</sequence>
<feature type="transmembrane region" description="Helical" evidence="1">
    <location>
        <begin position="35"/>
        <end position="55"/>
    </location>
</feature>
<feature type="transmembrane region" description="Helical" evidence="1">
    <location>
        <begin position="6"/>
        <end position="23"/>
    </location>
</feature>
<feature type="transmembrane region" description="Helical" evidence="1">
    <location>
        <begin position="61"/>
        <end position="80"/>
    </location>
</feature>
<name>A0A5D4KBA8_9BACI</name>
<gene>
    <name evidence="2" type="ORF">FZC79_14485</name>
</gene>
<evidence type="ECO:0000256" key="1">
    <source>
        <dbReference type="SAM" id="Phobius"/>
    </source>
</evidence>
<comment type="caution">
    <text evidence="2">The sequence shown here is derived from an EMBL/GenBank/DDBJ whole genome shotgun (WGS) entry which is preliminary data.</text>
</comment>
<dbReference type="Proteomes" id="UP000323317">
    <property type="component" value="Unassembled WGS sequence"/>
</dbReference>
<accession>A0A5D4KBA8</accession>
<keyword evidence="1" id="KW-0472">Membrane</keyword>